<reference evidence="3 5" key="3">
    <citation type="submission" date="2020-08" db="EMBL/GenBank/DDBJ databases">
        <title>Sequencing the genomes of 1000 actinobacteria strains.</title>
        <authorList>
            <person name="Klenk H.-P."/>
        </authorList>
    </citation>
    <scope>NUCLEOTIDE SEQUENCE [LARGE SCALE GENOMIC DNA]</scope>
    <source>
        <strain evidence="3 5">DSM 19081</strain>
    </source>
</reference>
<evidence type="ECO:0000256" key="1">
    <source>
        <dbReference type="SAM" id="MobiDB-lite"/>
    </source>
</evidence>
<evidence type="ECO:0000313" key="5">
    <source>
        <dbReference type="Proteomes" id="UP000546252"/>
    </source>
</evidence>
<proteinExistence type="predicted"/>
<dbReference type="Proteomes" id="UP000054023">
    <property type="component" value="Unassembled WGS sequence"/>
</dbReference>
<dbReference type="EMBL" id="JACJIH010000001">
    <property type="protein sequence ID" value="MBA8922210.1"/>
    <property type="molecule type" value="Genomic_DNA"/>
</dbReference>
<evidence type="ECO:0000313" key="4">
    <source>
        <dbReference type="Proteomes" id="UP000054023"/>
    </source>
</evidence>
<feature type="compositionally biased region" description="Polar residues" evidence="1">
    <location>
        <begin position="1"/>
        <end position="16"/>
    </location>
</feature>
<evidence type="ECO:0000313" key="3">
    <source>
        <dbReference type="EMBL" id="MBA8922210.1"/>
    </source>
</evidence>
<sequence>MSAQPVPTSTLPQAGITQAEAPQRPLPKRTGTASQVSRAQRLRCTRYDQMAKAASAGLMAHPHVESAIVEISGDQADLVFHLNCTITAESDPSDLMETVARGVVPNIERMLGTDFASRRLHFNRSLYSAA</sequence>
<feature type="region of interest" description="Disordered" evidence="1">
    <location>
        <begin position="1"/>
        <end position="40"/>
    </location>
</feature>
<dbReference type="OrthoDB" id="4965038at2"/>
<protein>
    <submittedName>
        <fullName evidence="2">Uncharacterized protein</fullName>
    </submittedName>
</protein>
<name>A0A0W8IHY9_9MICC</name>
<accession>A0A0W8IHY9</accession>
<dbReference type="RefSeq" id="WP_058887804.1">
    <property type="nucleotide sequence ID" value="NZ_BAAAKT010000004.1"/>
</dbReference>
<reference evidence="4" key="1">
    <citation type="submission" date="2015-12" db="EMBL/GenBank/DDBJ databases">
        <authorList>
            <person name="Nair G.R."/>
            <person name="Kaur G."/>
            <person name="Mayilraj S."/>
        </authorList>
    </citation>
    <scope>NUCLEOTIDE SEQUENCE [LARGE SCALE GENOMIC DNA]</scope>
    <source>
        <strain evidence="4">CD08_7</strain>
    </source>
</reference>
<reference evidence="2" key="2">
    <citation type="submission" date="2015-12" db="EMBL/GenBank/DDBJ databases">
        <authorList>
            <person name="Shamseldin A."/>
            <person name="Moawad H."/>
            <person name="Abd El-Rahim W.M."/>
            <person name="Sadowsky M.J."/>
        </authorList>
    </citation>
    <scope>NUCLEOTIDE SEQUENCE [LARGE SCALE GENOMIC DNA]</scope>
    <source>
        <strain evidence="2">CD08_7</strain>
    </source>
</reference>
<dbReference type="EMBL" id="LQBM01000002">
    <property type="protein sequence ID" value="KUG59569.1"/>
    <property type="molecule type" value="Genomic_DNA"/>
</dbReference>
<evidence type="ECO:0000313" key="2">
    <source>
        <dbReference type="EMBL" id="KUG59569.1"/>
    </source>
</evidence>
<organism evidence="2 4">
    <name type="scientific">Nesterenkonia jeotgali</name>
    <dbReference type="NCBI Taxonomy" id="317018"/>
    <lineage>
        <taxon>Bacteria</taxon>
        <taxon>Bacillati</taxon>
        <taxon>Actinomycetota</taxon>
        <taxon>Actinomycetes</taxon>
        <taxon>Micrococcales</taxon>
        <taxon>Micrococcaceae</taxon>
        <taxon>Nesterenkonia</taxon>
    </lineage>
</organism>
<dbReference type="AlphaFoldDB" id="A0A0W8IHY9"/>
<gene>
    <name evidence="2" type="ORF">AVL63_10545</name>
    <name evidence="3" type="ORF">HNR24_002143</name>
</gene>
<keyword evidence="4" id="KW-1185">Reference proteome</keyword>
<dbReference type="Proteomes" id="UP000546252">
    <property type="component" value="Unassembled WGS sequence"/>
</dbReference>
<comment type="caution">
    <text evidence="2">The sequence shown here is derived from an EMBL/GenBank/DDBJ whole genome shotgun (WGS) entry which is preliminary data.</text>
</comment>